<dbReference type="AlphaFoldDB" id="A0AAV5WQ42"/>
<evidence type="ECO:0000313" key="3">
    <source>
        <dbReference type="EMBL" id="GMT32804.1"/>
    </source>
</evidence>
<dbReference type="InterPro" id="IPR013087">
    <property type="entry name" value="Znf_C2H2_type"/>
</dbReference>
<feature type="non-terminal residue" evidence="3">
    <location>
        <position position="1"/>
    </location>
</feature>
<evidence type="ECO:0000256" key="1">
    <source>
        <dbReference type="SAM" id="MobiDB-lite"/>
    </source>
</evidence>
<evidence type="ECO:0000259" key="2">
    <source>
        <dbReference type="PROSITE" id="PS00028"/>
    </source>
</evidence>
<keyword evidence="4" id="KW-1185">Reference proteome</keyword>
<proteinExistence type="predicted"/>
<comment type="caution">
    <text evidence="3">The sequence shown here is derived from an EMBL/GenBank/DDBJ whole genome shotgun (WGS) entry which is preliminary data.</text>
</comment>
<feature type="compositionally biased region" description="Basic and acidic residues" evidence="1">
    <location>
        <begin position="1"/>
        <end position="14"/>
    </location>
</feature>
<sequence>EKKEEEEKEQKKEEEPIDSNLSSEVVPKRRRRSCVKTTPEIEKSTPRSAAKSIPKTVKSIRNTPQTLTFSANSTPIQTPLRACKRKLDETPTSSHKIKNPIDGEKRRSLNSFEKTAEKISNAEKLGELGLRLDKVHSVECPMCYMNKSDCLQLAKHIQKVHKTSPTDMNRWFDCSCGKFLRDPNRMNLHSKEIGRHSFTQRRLVVNYPIKNQSMEVNSCLLCEESMTDAIQLIDHIQTIHKTTLLKNEAFILCSCGEPFLENKPLQYHLNATKCDLKAMKIYSKMASNQSKLDKINDPDDSKPVSH</sequence>
<dbReference type="SMART" id="SM00355">
    <property type="entry name" value="ZnF_C2H2"/>
    <property type="match status" value="2"/>
</dbReference>
<dbReference type="Proteomes" id="UP001432322">
    <property type="component" value="Unassembled WGS sequence"/>
</dbReference>
<gene>
    <name evidence="3" type="ORF">PFISCL1PPCAC_24101</name>
</gene>
<reference evidence="3" key="1">
    <citation type="submission" date="2023-10" db="EMBL/GenBank/DDBJ databases">
        <title>Genome assembly of Pristionchus species.</title>
        <authorList>
            <person name="Yoshida K."/>
            <person name="Sommer R.J."/>
        </authorList>
    </citation>
    <scope>NUCLEOTIDE SEQUENCE</scope>
    <source>
        <strain evidence="3">RS5133</strain>
    </source>
</reference>
<name>A0AAV5WQ42_9BILA</name>
<feature type="region of interest" description="Disordered" evidence="1">
    <location>
        <begin position="1"/>
        <end position="54"/>
    </location>
</feature>
<feature type="domain" description="C2H2-type" evidence="2">
    <location>
        <begin position="219"/>
        <end position="240"/>
    </location>
</feature>
<protein>
    <recommendedName>
        <fullName evidence="2">C2H2-type domain-containing protein</fullName>
    </recommendedName>
</protein>
<dbReference type="EMBL" id="BTSY01000006">
    <property type="protein sequence ID" value="GMT32804.1"/>
    <property type="molecule type" value="Genomic_DNA"/>
</dbReference>
<dbReference type="PROSITE" id="PS00028">
    <property type="entry name" value="ZINC_FINGER_C2H2_1"/>
    <property type="match status" value="1"/>
</dbReference>
<accession>A0AAV5WQ42</accession>
<evidence type="ECO:0000313" key="4">
    <source>
        <dbReference type="Proteomes" id="UP001432322"/>
    </source>
</evidence>
<organism evidence="3 4">
    <name type="scientific">Pristionchus fissidentatus</name>
    <dbReference type="NCBI Taxonomy" id="1538716"/>
    <lineage>
        <taxon>Eukaryota</taxon>
        <taxon>Metazoa</taxon>
        <taxon>Ecdysozoa</taxon>
        <taxon>Nematoda</taxon>
        <taxon>Chromadorea</taxon>
        <taxon>Rhabditida</taxon>
        <taxon>Rhabditina</taxon>
        <taxon>Diplogasteromorpha</taxon>
        <taxon>Diplogasteroidea</taxon>
        <taxon>Neodiplogasteridae</taxon>
        <taxon>Pristionchus</taxon>
    </lineage>
</organism>